<protein>
    <submittedName>
        <fullName evidence="3">DegV family protein</fullName>
    </submittedName>
</protein>
<feature type="compositionally biased region" description="Low complexity" evidence="2">
    <location>
        <begin position="15"/>
        <end position="31"/>
    </location>
</feature>
<evidence type="ECO:0000256" key="2">
    <source>
        <dbReference type="SAM" id="MobiDB-lite"/>
    </source>
</evidence>
<dbReference type="GO" id="GO:0008289">
    <property type="term" value="F:lipid binding"/>
    <property type="evidence" value="ECO:0007669"/>
    <property type="project" value="UniProtKB-KW"/>
</dbReference>
<evidence type="ECO:0000256" key="1">
    <source>
        <dbReference type="ARBA" id="ARBA00023121"/>
    </source>
</evidence>
<comment type="caution">
    <text evidence="3">The sequence shown here is derived from an EMBL/GenBank/DDBJ whole genome shotgun (WGS) entry which is preliminary data.</text>
</comment>
<dbReference type="Proteomes" id="UP000248724">
    <property type="component" value="Unassembled WGS sequence"/>
</dbReference>
<dbReference type="PROSITE" id="PS51482">
    <property type="entry name" value="DEGV"/>
    <property type="match status" value="1"/>
</dbReference>
<organism evidence="3 4">
    <name type="scientific">Candidatus Aeolococcus gillhamiae</name>
    <dbReference type="NCBI Taxonomy" id="3127015"/>
    <lineage>
        <taxon>Bacteria</taxon>
        <taxon>Bacillati</taxon>
        <taxon>Candidatus Dormiibacterota</taxon>
        <taxon>Candidatus Dormibacteria</taxon>
        <taxon>Candidatus Aeolococcales</taxon>
        <taxon>Candidatus Aeolococcaceae</taxon>
        <taxon>Candidatus Aeolococcus</taxon>
    </lineage>
</organism>
<gene>
    <name evidence="3" type="ORF">DLM65_03085</name>
</gene>
<proteinExistence type="predicted"/>
<dbReference type="InterPro" id="IPR043168">
    <property type="entry name" value="DegV_C"/>
</dbReference>
<dbReference type="PANTHER" id="PTHR33434:SF2">
    <property type="entry name" value="FATTY ACID-BINDING PROTEIN TM_1468"/>
    <property type="match status" value="1"/>
</dbReference>
<dbReference type="NCBIfam" id="TIGR00762">
    <property type="entry name" value="DegV"/>
    <property type="match status" value="1"/>
</dbReference>
<dbReference type="InterPro" id="IPR050270">
    <property type="entry name" value="DegV_domain_contain"/>
</dbReference>
<accession>A0A2W5ZBJ6</accession>
<dbReference type="EMBL" id="QHBU01000058">
    <property type="protein sequence ID" value="PZR82792.1"/>
    <property type="molecule type" value="Genomic_DNA"/>
</dbReference>
<evidence type="ECO:0000313" key="3">
    <source>
        <dbReference type="EMBL" id="PZR82792.1"/>
    </source>
</evidence>
<sequence length="314" mass="33780">MRRRSWRGCAPPSPTRSSSCTTAARSTTRTSFRSSEAMIRIVTDSTSDILPAEAERLGVDVVPLTVRFGEEQFRDGVDLGPDEFYRRLPTTQVQPSTSQPTPEQFAEVYRRHVSAGDSVVSIHISEKLSGTLQSASLAAQEFPAGTVRVVDSITVSAGIQFLVRAALADIAAGSDIDDVEKRVKDRRGRVEVYVLLDTLTYLQRGGRIGRAQGLVGGILNVKPLLCVRDGEVHPEARVRKRQQGIDKLVDIAAAKRPLDALAVFHCGAPQLLELIEPRLRADHPGVDLIVGQLGAVVGTYSGPGGVGIGLLRAG</sequence>
<feature type="region of interest" description="Disordered" evidence="2">
    <location>
        <begin position="1"/>
        <end position="31"/>
    </location>
</feature>
<dbReference type="AlphaFoldDB" id="A0A2W5ZBJ6"/>
<dbReference type="SUPFAM" id="SSF82549">
    <property type="entry name" value="DAK1/DegV-like"/>
    <property type="match status" value="1"/>
</dbReference>
<dbReference type="Gene3D" id="3.40.50.10170">
    <property type="match status" value="1"/>
</dbReference>
<dbReference type="Gene3D" id="3.30.1180.10">
    <property type="match status" value="1"/>
</dbReference>
<keyword evidence="1" id="KW-0446">Lipid-binding</keyword>
<reference evidence="3 4" key="1">
    <citation type="journal article" date="2017" name="Nature">
        <title>Atmospheric trace gases support primary production in Antarctic desert surface soil.</title>
        <authorList>
            <person name="Ji M."/>
            <person name="Greening C."/>
            <person name="Vanwonterghem I."/>
            <person name="Carere C.R."/>
            <person name="Bay S.K."/>
            <person name="Steen J.A."/>
            <person name="Montgomery K."/>
            <person name="Lines T."/>
            <person name="Beardall J."/>
            <person name="van Dorst J."/>
            <person name="Snape I."/>
            <person name="Stott M.B."/>
            <person name="Hugenholtz P."/>
            <person name="Ferrari B.C."/>
        </authorList>
    </citation>
    <scope>NUCLEOTIDE SEQUENCE [LARGE SCALE GENOMIC DNA]</scope>
    <source>
        <strain evidence="3">RRmetagenome_bin12</strain>
    </source>
</reference>
<dbReference type="InterPro" id="IPR003797">
    <property type="entry name" value="DegV"/>
</dbReference>
<dbReference type="Pfam" id="PF02645">
    <property type="entry name" value="DegV"/>
    <property type="match status" value="1"/>
</dbReference>
<name>A0A2W5ZBJ6_9BACT</name>
<dbReference type="PANTHER" id="PTHR33434">
    <property type="entry name" value="DEGV DOMAIN-CONTAINING PROTEIN DR_1986-RELATED"/>
    <property type="match status" value="1"/>
</dbReference>
<evidence type="ECO:0000313" key="4">
    <source>
        <dbReference type="Proteomes" id="UP000248724"/>
    </source>
</evidence>